<keyword evidence="6 7" id="KW-0472">Membrane</keyword>
<dbReference type="KEGG" id="dfc:DFI_01670"/>
<evidence type="ECO:0000256" key="2">
    <source>
        <dbReference type="ARBA" id="ARBA00006679"/>
    </source>
</evidence>
<dbReference type="STRING" id="317577.GCA_000419625_00811"/>
<comment type="subcellular location">
    <subcellularLocation>
        <location evidence="1">Cell membrane</location>
        <topology evidence="1">Multi-pass membrane protein</topology>
    </subcellularLocation>
</comment>
<comment type="similarity">
    <text evidence="2">Belongs to the DoxX family.</text>
</comment>
<keyword evidence="9" id="KW-1185">Reference proteome</keyword>
<evidence type="ECO:0000256" key="5">
    <source>
        <dbReference type="ARBA" id="ARBA00022989"/>
    </source>
</evidence>
<feature type="transmembrane region" description="Helical" evidence="7">
    <location>
        <begin position="25"/>
        <end position="45"/>
    </location>
</feature>
<feature type="transmembrane region" description="Helical" evidence="7">
    <location>
        <begin position="124"/>
        <end position="144"/>
    </location>
</feature>
<dbReference type="GO" id="GO:0005886">
    <property type="term" value="C:plasma membrane"/>
    <property type="evidence" value="ECO:0007669"/>
    <property type="project" value="UniProtKB-SubCell"/>
</dbReference>
<accession>A0A221STB9</accession>
<dbReference type="PANTHER" id="PTHR33452">
    <property type="entry name" value="OXIDOREDUCTASE CATD-RELATED"/>
    <property type="match status" value="1"/>
</dbReference>
<feature type="transmembrane region" description="Helical" evidence="7">
    <location>
        <begin position="65"/>
        <end position="87"/>
    </location>
</feature>
<evidence type="ECO:0000313" key="8">
    <source>
        <dbReference type="EMBL" id="ASN79884.1"/>
    </source>
</evidence>
<dbReference type="RefSeq" id="WP_027463494.1">
    <property type="nucleotide sequence ID" value="NZ_CP021081.1"/>
</dbReference>
<evidence type="ECO:0000256" key="6">
    <source>
        <dbReference type="ARBA" id="ARBA00023136"/>
    </source>
</evidence>
<evidence type="ECO:0000256" key="1">
    <source>
        <dbReference type="ARBA" id="ARBA00004651"/>
    </source>
</evidence>
<evidence type="ECO:0000256" key="4">
    <source>
        <dbReference type="ARBA" id="ARBA00022692"/>
    </source>
</evidence>
<organism evidence="8 9">
    <name type="scientific">Deinococcus ficus</name>
    <dbReference type="NCBI Taxonomy" id="317577"/>
    <lineage>
        <taxon>Bacteria</taxon>
        <taxon>Thermotogati</taxon>
        <taxon>Deinococcota</taxon>
        <taxon>Deinococci</taxon>
        <taxon>Deinococcales</taxon>
        <taxon>Deinococcaceae</taxon>
        <taxon>Deinococcus</taxon>
    </lineage>
</organism>
<dbReference type="InterPro" id="IPR051907">
    <property type="entry name" value="DoxX-like_oxidoreductase"/>
</dbReference>
<feature type="transmembrane region" description="Helical" evidence="7">
    <location>
        <begin position="94"/>
        <end position="112"/>
    </location>
</feature>
<evidence type="ECO:0000313" key="9">
    <source>
        <dbReference type="Proteomes" id="UP000259030"/>
    </source>
</evidence>
<sequence length="152" mass="15856">MTTRTTPVPPVSTLRSRFGTDAQRLDLALALLRGVVGLVFLAHGLQKLLVFSLGGTADAFAQMGVPLPPLTAPLVAFVELIGGAALISGFLTRLFAGLLAVDMLGATLLVHLKAGFFMPNGVEFTLTLLGVCLALVLLGGGRYAGDVLLRRD</sequence>
<keyword evidence="3" id="KW-1003">Cell membrane</keyword>
<dbReference type="AlphaFoldDB" id="A0A221STB9"/>
<keyword evidence="5 7" id="KW-1133">Transmembrane helix</keyword>
<dbReference type="InterPro" id="IPR032808">
    <property type="entry name" value="DoxX"/>
</dbReference>
<evidence type="ECO:0008006" key="10">
    <source>
        <dbReference type="Google" id="ProtNLM"/>
    </source>
</evidence>
<dbReference type="Proteomes" id="UP000259030">
    <property type="component" value="Chromosome"/>
</dbReference>
<protein>
    <recommendedName>
        <fullName evidence="10">DoxX family protein</fullName>
    </recommendedName>
</protein>
<dbReference type="EMBL" id="CP021081">
    <property type="protein sequence ID" value="ASN79884.1"/>
    <property type="molecule type" value="Genomic_DNA"/>
</dbReference>
<gene>
    <name evidence="8" type="ORF">DFI_01670</name>
</gene>
<name>A0A221STB9_9DEIO</name>
<reference evidence="8 9" key="1">
    <citation type="submission" date="2017-05" db="EMBL/GenBank/DDBJ databases">
        <title>The complete genome sequence of Deinococcus ficus isolated from the rhizosphere of the Ficus religiosa L. in Taiwan.</title>
        <authorList>
            <person name="Wu K.-M."/>
            <person name="Liao T.-L."/>
            <person name="Liu Y.-M."/>
            <person name="Young C.-C."/>
            <person name="Tsai S.-F."/>
        </authorList>
    </citation>
    <scope>NUCLEOTIDE SEQUENCE [LARGE SCALE GENOMIC DNA]</scope>
    <source>
        <strain evidence="8 9">CC-FR2-10</strain>
    </source>
</reference>
<proteinExistence type="inferred from homology"/>
<evidence type="ECO:0000256" key="3">
    <source>
        <dbReference type="ARBA" id="ARBA00022475"/>
    </source>
</evidence>
<evidence type="ECO:0000256" key="7">
    <source>
        <dbReference type="SAM" id="Phobius"/>
    </source>
</evidence>
<keyword evidence="4 7" id="KW-0812">Transmembrane</keyword>
<dbReference type="Pfam" id="PF07681">
    <property type="entry name" value="DoxX"/>
    <property type="match status" value="1"/>
</dbReference>
<dbReference type="PANTHER" id="PTHR33452:SF1">
    <property type="entry name" value="INNER MEMBRANE PROTEIN YPHA-RELATED"/>
    <property type="match status" value="1"/>
</dbReference>